<dbReference type="InterPro" id="IPR048960">
    <property type="entry name" value="POLQ-like_helical"/>
</dbReference>
<evidence type="ECO:0000313" key="8">
    <source>
        <dbReference type="EMBL" id="PSR80825.1"/>
    </source>
</evidence>
<dbReference type="GO" id="GO:0016787">
    <property type="term" value="F:hydrolase activity"/>
    <property type="evidence" value="ECO:0007669"/>
    <property type="project" value="UniProtKB-KW"/>
</dbReference>
<dbReference type="InterPro" id="IPR036390">
    <property type="entry name" value="WH_DNA-bd_sf"/>
</dbReference>
<dbReference type="Pfam" id="PF25453">
    <property type="entry name" value="DUF7898"/>
    <property type="match status" value="1"/>
</dbReference>
<comment type="catalytic activity">
    <reaction evidence="5">
        <text>ATP + H2O = ADP + phosphate + H(+)</text>
        <dbReference type="Rhea" id="RHEA:13065"/>
        <dbReference type="ChEBI" id="CHEBI:15377"/>
        <dbReference type="ChEBI" id="CHEBI:15378"/>
        <dbReference type="ChEBI" id="CHEBI:30616"/>
        <dbReference type="ChEBI" id="CHEBI:43474"/>
        <dbReference type="ChEBI" id="CHEBI:456216"/>
        <dbReference type="EC" id="5.6.2.4"/>
    </reaction>
</comment>
<dbReference type="InterPro" id="IPR027417">
    <property type="entry name" value="P-loop_NTPase"/>
</dbReference>
<accession>A0A2T3A109</accession>
<dbReference type="CDD" id="cd18026">
    <property type="entry name" value="DEXHc_POLQ-like"/>
    <property type="match status" value="1"/>
</dbReference>
<dbReference type="SUPFAM" id="SSF158702">
    <property type="entry name" value="Sec63 N-terminal domain-like"/>
    <property type="match status" value="1"/>
</dbReference>
<sequence>MSASSASPSTTAAAAAIAIATKPGLPSLVASAITRNPPPSTQSLTINGLSEYSQRQKFPSTPTPAEDGLLQLSHPVYGLPRPLVANFESLGIKSIYPWQKSCLLGPGLLNGPKNLIYKAPTGGGKSLVADVLMLKRVLADRDAKALLVLPYVALVQEKVRWLRNAVSGISREAITGPITEFERKIWRKRADEDTVRVVGFFGGNKVRHTWADFDIGVCTLEKANALINGAFDDGSIAKLKVVVLDELHMIDDDHRGYLLELMATKLLCLDDDDVQIVGMSATLTNVNLLASWLRAHNFETSYRPVPINEHIVYDGSIYNARTTSQILKGASQLGMPSQSSQGCPAALGAIATSTTKELHDPVLNAVVALTNETARAGYGVLVFAGSRSACESDALIISRVLPLLTEMDLQVQEKRADLLGDLRSLPGGLDPTFEQTIPRGVAFHHAGLTTEERDLVASAYDSGSIKVCVATCSLAAGINLPARRVILHNVRMGRELVGPAMLRQMRGRAGRKGKDEVGETYLCCRRKDVEEVEELIRAELPQVASCMGTNKQRIQRALLEAIAVRLATSRESLDDYIRNTLLYRSTPIEEIDALVEKSLQELRGRSFIVADHFSNFEATQLGKAIVISSLDLEDGLFIHNEMKKALRAFVMDGEMHILYTFTPAQQMGIAINWKVFANEMENLDDSGMRVLGFLGLKPTEINRMMRGGTMKASSAADEAVIRVYHRFYLALQLRDLCHEVPVHRVAQKYETPRGIVQTLAQTCQGFAAGMIKFCEHMGWGVMAAVLDHFADRLKAGARSDLLELAKITFVKSRTARIFWDNGLRSVAAVANADLRELVPILMQAQPNKLRLEAKDESKYMEKLLKKAEVIAESANRLWQIEMQQQFDEE</sequence>
<dbReference type="InterPro" id="IPR011545">
    <property type="entry name" value="DEAD/DEAH_box_helicase_dom"/>
</dbReference>
<gene>
    <name evidence="8" type="ORF">BD289DRAFT_373443</name>
</gene>
<evidence type="ECO:0000256" key="3">
    <source>
        <dbReference type="ARBA" id="ARBA00022806"/>
    </source>
</evidence>
<keyword evidence="3" id="KW-0347">Helicase</keyword>
<dbReference type="PROSITE" id="PS51194">
    <property type="entry name" value="HELICASE_CTER"/>
    <property type="match status" value="1"/>
</dbReference>
<dbReference type="GO" id="GO:0043138">
    <property type="term" value="F:3'-5' DNA helicase activity"/>
    <property type="evidence" value="ECO:0007669"/>
    <property type="project" value="UniProtKB-EC"/>
</dbReference>
<protein>
    <submittedName>
        <fullName evidence="8">P-loop containing nucleoside triphosphate hydrolase protein</fullName>
    </submittedName>
</protein>
<evidence type="ECO:0000259" key="7">
    <source>
        <dbReference type="PROSITE" id="PS51194"/>
    </source>
</evidence>
<dbReference type="GO" id="GO:0005524">
    <property type="term" value="F:ATP binding"/>
    <property type="evidence" value="ECO:0007669"/>
    <property type="project" value="UniProtKB-KW"/>
</dbReference>
<dbReference type="Proteomes" id="UP000241462">
    <property type="component" value="Unassembled WGS sequence"/>
</dbReference>
<keyword evidence="4" id="KW-0067">ATP-binding</keyword>
<evidence type="ECO:0000256" key="2">
    <source>
        <dbReference type="ARBA" id="ARBA00022801"/>
    </source>
</evidence>
<dbReference type="InterPro" id="IPR057220">
    <property type="entry name" value="DUF7898"/>
</dbReference>
<dbReference type="InParanoid" id="A0A2T3A109"/>
<feature type="domain" description="Helicase C-terminal" evidence="7">
    <location>
        <begin position="361"/>
        <end position="562"/>
    </location>
</feature>
<keyword evidence="9" id="KW-1185">Reference proteome</keyword>
<dbReference type="SMART" id="SM00490">
    <property type="entry name" value="HELICc"/>
    <property type="match status" value="1"/>
</dbReference>
<dbReference type="PANTHER" id="PTHR47961">
    <property type="entry name" value="DNA POLYMERASE THETA, PUTATIVE (AFU_ORTHOLOGUE AFUA_1G05260)-RELATED"/>
    <property type="match status" value="1"/>
</dbReference>
<keyword evidence="1" id="KW-0547">Nucleotide-binding</keyword>
<evidence type="ECO:0000256" key="1">
    <source>
        <dbReference type="ARBA" id="ARBA00022741"/>
    </source>
</evidence>
<evidence type="ECO:0000256" key="4">
    <source>
        <dbReference type="ARBA" id="ARBA00022840"/>
    </source>
</evidence>
<dbReference type="OrthoDB" id="2320933at2759"/>
<dbReference type="SUPFAM" id="SSF52540">
    <property type="entry name" value="P-loop containing nucleoside triphosphate hydrolases"/>
    <property type="match status" value="1"/>
</dbReference>
<dbReference type="Gene3D" id="3.40.50.300">
    <property type="entry name" value="P-loop containing nucleotide triphosphate hydrolases"/>
    <property type="match status" value="2"/>
</dbReference>
<dbReference type="InterPro" id="IPR001650">
    <property type="entry name" value="Helicase_C-like"/>
</dbReference>
<feature type="domain" description="Helicase ATP-binding" evidence="6">
    <location>
        <begin position="106"/>
        <end position="301"/>
    </location>
</feature>
<evidence type="ECO:0000256" key="5">
    <source>
        <dbReference type="ARBA" id="ARBA00048988"/>
    </source>
</evidence>
<dbReference type="PROSITE" id="PS51192">
    <property type="entry name" value="HELICASE_ATP_BIND_1"/>
    <property type="match status" value="1"/>
</dbReference>
<dbReference type="AlphaFoldDB" id="A0A2T3A109"/>
<dbReference type="STRING" id="2025994.A0A2T3A109"/>
<keyword evidence="2 8" id="KW-0378">Hydrolase</keyword>
<organism evidence="8 9">
    <name type="scientific">Coniella lustricola</name>
    <dbReference type="NCBI Taxonomy" id="2025994"/>
    <lineage>
        <taxon>Eukaryota</taxon>
        <taxon>Fungi</taxon>
        <taxon>Dikarya</taxon>
        <taxon>Ascomycota</taxon>
        <taxon>Pezizomycotina</taxon>
        <taxon>Sordariomycetes</taxon>
        <taxon>Sordariomycetidae</taxon>
        <taxon>Diaporthales</taxon>
        <taxon>Schizoparmaceae</taxon>
        <taxon>Coniella</taxon>
    </lineage>
</organism>
<dbReference type="Pfam" id="PF00271">
    <property type="entry name" value="Helicase_C"/>
    <property type="match status" value="1"/>
</dbReference>
<dbReference type="PANTHER" id="PTHR47961:SF6">
    <property type="entry name" value="DNA-DIRECTED DNA POLYMERASE"/>
    <property type="match status" value="1"/>
</dbReference>
<dbReference type="EMBL" id="KZ678519">
    <property type="protein sequence ID" value="PSR80825.1"/>
    <property type="molecule type" value="Genomic_DNA"/>
</dbReference>
<dbReference type="FunFam" id="1.10.3380.20:FF:000005">
    <property type="entry name" value="DNA-directed DNA polymerase theta, putative"/>
    <property type="match status" value="1"/>
</dbReference>
<dbReference type="Pfam" id="PF21099">
    <property type="entry name" value="POLQ_helical"/>
    <property type="match status" value="1"/>
</dbReference>
<dbReference type="Pfam" id="PF20470">
    <property type="entry name" value="HTH_61"/>
    <property type="match status" value="1"/>
</dbReference>
<reference evidence="8 9" key="1">
    <citation type="journal article" date="2018" name="Mycol. Prog.">
        <title>Coniella lustricola, a new species from submerged detritus.</title>
        <authorList>
            <person name="Raudabaugh D.B."/>
            <person name="Iturriaga T."/>
            <person name="Carver A."/>
            <person name="Mondo S."/>
            <person name="Pangilinan J."/>
            <person name="Lipzen A."/>
            <person name="He G."/>
            <person name="Amirebrahimi M."/>
            <person name="Grigoriev I.V."/>
            <person name="Miller A.N."/>
        </authorList>
    </citation>
    <scope>NUCLEOTIDE SEQUENCE [LARGE SCALE GENOMIC DNA]</scope>
    <source>
        <strain evidence="8 9">B22-T-1</strain>
    </source>
</reference>
<dbReference type="InterPro" id="IPR046931">
    <property type="entry name" value="HTH_61"/>
</dbReference>
<dbReference type="GO" id="GO:0003676">
    <property type="term" value="F:nucleic acid binding"/>
    <property type="evidence" value="ECO:0007669"/>
    <property type="project" value="InterPro"/>
</dbReference>
<evidence type="ECO:0000259" key="6">
    <source>
        <dbReference type="PROSITE" id="PS51192"/>
    </source>
</evidence>
<dbReference type="Gene3D" id="1.10.3380.20">
    <property type="match status" value="1"/>
</dbReference>
<dbReference type="Pfam" id="PF00270">
    <property type="entry name" value="DEAD"/>
    <property type="match status" value="1"/>
</dbReference>
<evidence type="ECO:0000313" key="9">
    <source>
        <dbReference type="Proteomes" id="UP000241462"/>
    </source>
</evidence>
<dbReference type="InterPro" id="IPR014001">
    <property type="entry name" value="Helicase_ATP-bd"/>
</dbReference>
<name>A0A2T3A109_9PEZI</name>
<proteinExistence type="predicted"/>
<dbReference type="SMART" id="SM00487">
    <property type="entry name" value="DEXDc"/>
    <property type="match status" value="1"/>
</dbReference>
<dbReference type="SUPFAM" id="SSF46785">
    <property type="entry name" value="Winged helix' DNA-binding domain"/>
    <property type="match status" value="1"/>
</dbReference>
<dbReference type="InterPro" id="IPR050474">
    <property type="entry name" value="Hel308_SKI2-like"/>
</dbReference>
<dbReference type="CDD" id="cd18795">
    <property type="entry name" value="SF2_C_Ski2"/>
    <property type="match status" value="1"/>
</dbReference>